<name>A0AAV7H811_DENCH</name>
<evidence type="ECO:0000313" key="7">
    <source>
        <dbReference type="EMBL" id="KAH0469919.1"/>
    </source>
</evidence>
<feature type="domain" description="CSN8/PSMD8/EIF3K" evidence="6">
    <location>
        <begin position="202"/>
        <end position="278"/>
    </location>
</feature>
<dbReference type="InterPro" id="IPR033464">
    <property type="entry name" value="CSN8_PSD8_EIF3K"/>
</dbReference>
<dbReference type="GO" id="GO:0005737">
    <property type="term" value="C:cytoplasm"/>
    <property type="evidence" value="ECO:0007669"/>
    <property type="project" value="UniProtKB-SubCell"/>
</dbReference>
<proteinExistence type="predicted"/>
<dbReference type="EMBL" id="JAGFBR010000002">
    <property type="protein sequence ID" value="KAH0469919.1"/>
    <property type="molecule type" value="Genomic_DNA"/>
</dbReference>
<evidence type="ECO:0000256" key="2">
    <source>
        <dbReference type="ARBA" id="ARBA00004496"/>
    </source>
</evidence>
<evidence type="ECO:0000256" key="5">
    <source>
        <dbReference type="ARBA" id="ARBA00023242"/>
    </source>
</evidence>
<evidence type="ECO:0000259" key="6">
    <source>
        <dbReference type="Pfam" id="PF10075"/>
    </source>
</evidence>
<comment type="caution">
    <text evidence="7">The sequence shown here is derived from an EMBL/GenBank/DDBJ whole genome shotgun (WGS) entry which is preliminary data.</text>
</comment>
<sequence>MAKSDISRWTRQKSIVSQWPGESLAIIGGWGKVQCQSAAGWKSGISRWPGEISASIGSWVEVRRQSASKWKYGASRRSGRSPASVGGWWKFDVATVTLQCLPPAAHLLQCHSFSCAASISITISCCSKRCINFCNSDSSYIPNLDFALRFVPDQDNFLMIYQRLMDLLELQDALASKSFQRIGEICDELMLQVASSGISFQQEWPYSIHLLGHIYVNDLNSARFLWKSIPSGIKESRAEVVAAWKIGQCLWIRDYAGVYAAIRGFNWSPEALGLVTAFGGEQLSSAAWPILHFYPSFHLIGFQRSQGFTVVNDFAESYTKRNFQLLVSAYSTISVTDTAQFLGMSEDDATNCTFLFTSYFVASFVSNVNNGANNGENSDVLQHGWTLDSTSRMLSVRKPEIITEQKLDSSKLQLCALNSCLVAQVKTSEFCKFAWSFELVGFLIWAFHIGDFFSGKKLDDCILYKI</sequence>
<gene>
    <name evidence="7" type="ORF">IEQ34_001477</name>
</gene>
<evidence type="ECO:0000313" key="8">
    <source>
        <dbReference type="Proteomes" id="UP000775213"/>
    </source>
</evidence>
<dbReference type="AlphaFoldDB" id="A0AAV7H811"/>
<dbReference type="GO" id="GO:0008180">
    <property type="term" value="C:COP9 signalosome"/>
    <property type="evidence" value="ECO:0007669"/>
    <property type="project" value="UniProtKB-KW"/>
</dbReference>
<keyword evidence="5" id="KW-0539">Nucleus</keyword>
<evidence type="ECO:0000256" key="3">
    <source>
        <dbReference type="ARBA" id="ARBA00022490"/>
    </source>
</evidence>
<dbReference type="GO" id="GO:0010387">
    <property type="term" value="P:COP9 signalosome assembly"/>
    <property type="evidence" value="ECO:0007669"/>
    <property type="project" value="InterPro"/>
</dbReference>
<evidence type="ECO:0000256" key="4">
    <source>
        <dbReference type="ARBA" id="ARBA00022790"/>
    </source>
</evidence>
<keyword evidence="3" id="KW-0963">Cytoplasm</keyword>
<protein>
    <recommendedName>
        <fullName evidence="6">CSN8/PSMD8/EIF3K domain-containing protein</fullName>
    </recommendedName>
</protein>
<dbReference type="InterPro" id="IPR033205">
    <property type="entry name" value="COP9_CSN8"/>
</dbReference>
<dbReference type="PANTHER" id="PTHR13339">
    <property type="entry name" value="COP9 SIGNALOSOME COMPLEX SUBUNIT 8"/>
    <property type="match status" value="1"/>
</dbReference>
<dbReference type="PANTHER" id="PTHR13339:SF0">
    <property type="entry name" value="COP9 SIGNALOSOME COMPLEX SUBUNIT 8"/>
    <property type="match status" value="1"/>
</dbReference>
<keyword evidence="8" id="KW-1185">Reference proteome</keyword>
<accession>A0AAV7H811</accession>
<dbReference type="Proteomes" id="UP000775213">
    <property type="component" value="Unassembled WGS sequence"/>
</dbReference>
<evidence type="ECO:0000256" key="1">
    <source>
        <dbReference type="ARBA" id="ARBA00004123"/>
    </source>
</evidence>
<comment type="subcellular location">
    <subcellularLocation>
        <location evidence="2">Cytoplasm</location>
    </subcellularLocation>
    <subcellularLocation>
        <location evidence="1">Nucleus</location>
    </subcellularLocation>
</comment>
<reference evidence="7 8" key="1">
    <citation type="journal article" date="2021" name="Hortic Res">
        <title>Chromosome-scale assembly of the Dendrobium chrysotoxum genome enhances the understanding of orchid evolution.</title>
        <authorList>
            <person name="Zhang Y."/>
            <person name="Zhang G.Q."/>
            <person name="Zhang D."/>
            <person name="Liu X.D."/>
            <person name="Xu X.Y."/>
            <person name="Sun W.H."/>
            <person name="Yu X."/>
            <person name="Zhu X."/>
            <person name="Wang Z.W."/>
            <person name="Zhao X."/>
            <person name="Zhong W.Y."/>
            <person name="Chen H."/>
            <person name="Yin W.L."/>
            <person name="Huang T."/>
            <person name="Niu S.C."/>
            <person name="Liu Z.J."/>
        </authorList>
    </citation>
    <scope>NUCLEOTIDE SEQUENCE [LARGE SCALE GENOMIC DNA]</scope>
    <source>
        <strain evidence="7">Lindl</strain>
    </source>
</reference>
<dbReference type="Pfam" id="PF10075">
    <property type="entry name" value="CSN8_PSD8_EIF3K"/>
    <property type="match status" value="2"/>
</dbReference>
<dbReference type="GO" id="GO:0000338">
    <property type="term" value="P:protein deneddylation"/>
    <property type="evidence" value="ECO:0007669"/>
    <property type="project" value="InterPro"/>
</dbReference>
<feature type="domain" description="CSN8/PSMD8/EIF3K" evidence="6">
    <location>
        <begin position="310"/>
        <end position="400"/>
    </location>
</feature>
<keyword evidence="4" id="KW-0736">Signalosome</keyword>
<organism evidence="7 8">
    <name type="scientific">Dendrobium chrysotoxum</name>
    <name type="common">Orchid</name>
    <dbReference type="NCBI Taxonomy" id="161865"/>
    <lineage>
        <taxon>Eukaryota</taxon>
        <taxon>Viridiplantae</taxon>
        <taxon>Streptophyta</taxon>
        <taxon>Embryophyta</taxon>
        <taxon>Tracheophyta</taxon>
        <taxon>Spermatophyta</taxon>
        <taxon>Magnoliopsida</taxon>
        <taxon>Liliopsida</taxon>
        <taxon>Asparagales</taxon>
        <taxon>Orchidaceae</taxon>
        <taxon>Epidendroideae</taxon>
        <taxon>Malaxideae</taxon>
        <taxon>Dendrobiinae</taxon>
        <taxon>Dendrobium</taxon>
    </lineage>
</organism>